<reference evidence="6 7" key="1">
    <citation type="submission" date="2018-08" db="EMBL/GenBank/DDBJ databases">
        <title>Genome analysis of the thermophilic bacterium of the candidate phylum Aminicenantes from deep subsurface aquifer revealed its physiology and ecological role.</title>
        <authorList>
            <person name="Kadnikov V.V."/>
            <person name="Mardanov A.V."/>
            <person name="Beletsky A.V."/>
            <person name="Karnachuk O.V."/>
            <person name="Ravin N.V."/>
        </authorList>
    </citation>
    <scope>NUCLEOTIDE SEQUENCE [LARGE SCALE GENOMIC DNA]</scope>
    <source>
        <strain evidence="6">BY38</strain>
    </source>
</reference>
<sequence length="413" mass="45524">MKAVENFKNMSLAKKIVWLIVALLVILLLWRVGTAVFKKNNSNGMRQAAVAVVVSPVESGLIRDLGQFSGTLIPRSQFAVAPKVSGKLKKLYVNIGDRVTRGQVVAQLDDEEYRQQVLQAEADLKVARANFEEARSALELAKKDFERAQTLHQRGIYSDSQLDTARAQYQSRESAFKVSEAQVANREAALETARVRLSYTRIIATWESGAEVRYVGERFVDEGALLSANTPIISIVELQPITAVIFATDREYFRIQVGQPVEISSTVFPGRKFYGKVVRVAPLLKETSRQARVEVDIPNEDGLLKPGMFINAEIEFARRDQARLVPFGAVVTRGDRQGVFLADLENKKATFQPVTVGIVEGERAEILEPAGLQGYVVTLGQHLLQDGMSIILPEPTKPGEGQPKPGKPSGPGK</sequence>
<dbReference type="InterPro" id="IPR006143">
    <property type="entry name" value="RND_pump_MFP"/>
</dbReference>
<dbReference type="EMBL" id="QUAH01000020">
    <property type="protein sequence ID" value="RFT14777.1"/>
    <property type="molecule type" value="Genomic_DNA"/>
</dbReference>
<feature type="coiled-coil region" evidence="2">
    <location>
        <begin position="110"/>
        <end position="151"/>
    </location>
</feature>
<evidence type="ECO:0000256" key="2">
    <source>
        <dbReference type="SAM" id="Coils"/>
    </source>
</evidence>
<feature type="domain" description="CusB-like beta-barrel" evidence="5">
    <location>
        <begin position="254"/>
        <end position="314"/>
    </location>
</feature>
<evidence type="ECO:0000256" key="1">
    <source>
        <dbReference type="ARBA" id="ARBA00009477"/>
    </source>
</evidence>
<proteinExistence type="inferred from homology"/>
<dbReference type="Pfam" id="PF25954">
    <property type="entry name" value="Beta-barrel_RND_2"/>
    <property type="match status" value="1"/>
</dbReference>
<comment type="similarity">
    <text evidence="1">Belongs to the membrane fusion protein (MFP) (TC 8.A.1) family.</text>
</comment>
<dbReference type="NCBIfam" id="TIGR01730">
    <property type="entry name" value="RND_mfp"/>
    <property type="match status" value="1"/>
</dbReference>
<name>A0A3E2BJG3_9BACT</name>
<protein>
    <submittedName>
        <fullName evidence="6">Efflux transporter, RND family, MFP subunit</fullName>
    </submittedName>
</protein>
<evidence type="ECO:0000259" key="4">
    <source>
        <dbReference type="Pfam" id="PF25876"/>
    </source>
</evidence>
<accession>A0A3E2BJG3</accession>
<evidence type="ECO:0000313" key="7">
    <source>
        <dbReference type="Proteomes" id="UP000257323"/>
    </source>
</evidence>
<dbReference type="Gene3D" id="1.10.287.470">
    <property type="entry name" value="Helix hairpin bin"/>
    <property type="match status" value="1"/>
</dbReference>
<evidence type="ECO:0000259" key="5">
    <source>
        <dbReference type="Pfam" id="PF25954"/>
    </source>
</evidence>
<evidence type="ECO:0000313" key="6">
    <source>
        <dbReference type="EMBL" id="RFT14777.1"/>
    </source>
</evidence>
<dbReference type="InterPro" id="IPR058624">
    <property type="entry name" value="MdtA-like_HH"/>
</dbReference>
<gene>
    <name evidence="6" type="ORF">OP8BY_2393</name>
</gene>
<dbReference type="PANTHER" id="PTHR30469">
    <property type="entry name" value="MULTIDRUG RESISTANCE PROTEIN MDTA"/>
    <property type="match status" value="1"/>
</dbReference>
<comment type="caution">
    <text evidence="6">The sequence shown here is derived from an EMBL/GenBank/DDBJ whole genome shotgun (WGS) entry which is preliminary data.</text>
</comment>
<dbReference type="Gene3D" id="2.40.50.100">
    <property type="match status" value="1"/>
</dbReference>
<feature type="domain" description="Multidrug resistance protein MdtA-like alpha-helical hairpin" evidence="4">
    <location>
        <begin position="124"/>
        <end position="200"/>
    </location>
</feature>
<dbReference type="GO" id="GO:0015562">
    <property type="term" value="F:efflux transmembrane transporter activity"/>
    <property type="evidence" value="ECO:0007669"/>
    <property type="project" value="TreeGrafter"/>
</dbReference>
<dbReference type="Proteomes" id="UP000257323">
    <property type="component" value="Unassembled WGS sequence"/>
</dbReference>
<dbReference type="InterPro" id="IPR058792">
    <property type="entry name" value="Beta-barrel_RND_2"/>
</dbReference>
<organism evidence="6 7">
    <name type="scientific">Candidatus Saccharicenans subterraneus</name>
    <dbReference type="NCBI Taxonomy" id="2508984"/>
    <lineage>
        <taxon>Bacteria</taxon>
        <taxon>Candidatus Aminicenantota</taxon>
        <taxon>Candidatus Aminicenantia</taxon>
        <taxon>Candidatus Aminicenantales</taxon>
        <taxon>Candidatus Saccharicenantaceae</taxon>
        <taxon>Candidatus Saccharicenans</taxon>
    </lineage>
</organism>
<dbReference type="FunFam" id="2.40.30.170:FF:000010">
    <property type="entry name" value="Efflux RND transporter periplasmic adaptor subunit"/>
    <property type="match status" value="1"/>
</dbReference>
<dbReference type="SUPFAM" id="SSF111369">
    <property type="entry name" value="HlyD-like secretion proteins"/>
    <property type="match status" value="1"/>
</dbReference>
<evidence type="ECO:0000256" key="3">
    <source>
        <dbReference type="SAM" id="MobiDB-lite"/>
    </source>
</evidence>
<dbReference type="AlphaFoldDB" id="A0A3E2BJG3"/>
<feature type="region of interest" description="Disordered" evidence="3">
    <location>
        <begin position="391"/>
        <end position="413"/>
    </location>
</feature>
<dbReference type="Pfam" id="PF25876">
    <property type="entry name" value="HH_MFP_RND"/>
    <property type="match status" value="1"/>
</dbReference>
<dbReference type="Gene3D" id="2.40.420.20">
    <property type="match status" value="1"/>
</dbReference>
<keyword evidence="2" id="KW-0175">Coiled coil</keyword>
<dbReference type="Gene3D" id="2.40.30.170">
    <property type="match status" value="1"/>
</dbReference>
<dbReference type="GO" id="GO:1990281">
    <property type="term" value="C:efflux pump complex"/>
    <property type="evidence" value="ECO:0007669"/>
    <property type="project" value="TreeGrafter"/>
</dbReference>